<dbReference type="GO" id="GO:0004315">
    <property type="term" value="F:3-oxoacyl-[acyl-carrier-protein] synthase activity"/>
    <property type="evidence" value="ECO:0007669"/>
    <property type="project" value="UniProtKB-EC"/>
</dbReference>
<dbReference type="EMBL" id="JACHMO010000001">
    <property type="protein sequence ID" value="MBB5803790.1"/>
    <property type="molecule type" value="Genomic_DNA"/>
</dbReference>
<sequence length="306" mass="31447">MKTRIEVAITGTGLAVPGLTAADELLGVRREGGFDPTTALVGRDLRHKDRATRLALRAVEPALRDAGLLDSDDAFTVPPDAIAVVVSSNLGNLDSVCRMTDLIAEETVEALNPLVLPQTSSNVIAGAVAIRYGLRGPNLTLCNGETGGLDAVHWAHTLIAAGRARVAVVVGVEPADGVVAKFVGAGVVDGAVALVLEDASVERGARARAIVKGYGYGVDRAKVIAQALGGDEPGLWLTNDVATVAELSDVDRFDLEARLGKCSGALGVLQCAAAAAHFDQDPARPVLATITGTDETAALLLAAPVR</sequence>
<dbReference type="Proteomes" id="UP000552097">
    <property type="component" value="Unassembled WGS sequence"/>
</dbReference>
<dbReference type="RefSeq" id="WP_184921287.1">
    <property type="nucleotide sequence ID" value="NZ_JACHMO010000001.1"/>
</dbReference>
<gene>
    <name evidence="3" type="ORF">F4560_003558</name>
</gene>
<feature type="domain" description="Beta-ketoacyl synthase-like N-terminal" evidence="2">
    <location>
        <begin position="31"/>
        <end position="173"/>
    </location>
</feature>
<dbReference type="Gene3D" id="3.40.47.10">
    <property type="match status" value="1"/>
</dbReference>
<dbReference type="GO" id="GO:0006633">
    <property type="term" value="P:fatty acid biosynthetic process"/>
    <property type="evidence" value="ECO:0007669"/>
    <property type="project" value="TreeGrafter"/>
</dbReference>
<comment type="caution">
    <text evidence="3">The sequence shown here is derived from an EMBL/GenBank/DDBJ whole genome shotgun (WGS) entry which is preliminary data.</text>
</comment>
<keyword evidence="1 3" id="KW-0808">Transferase</keyword>
<keyword evidence="3" id="KW-0012">Acyltransferase</keyword>
<dbReference type="Pfam" id="PF00109">
    <property type="entry name" value="ketoacyl-synt"/>
    <property type="match status" value="1"/>
</dbReference>
<dbReference type="PANTHER" id="PTHR11712">
    <property type="entry name" value="POLYKETIDE SYNTHASE-RELATED"/>
    <property type="match status" value="1"/>
</dbReference>
<keyword evidence="4" id="KW-1185">Reference proteome</keyword>
<dbReference type="SUPFAM" id="SSF53901">
    <property type="entry name" value="Thiolase-like"/>
    <property type="match status" value="1"/>
</dbReference>
<accession>A0A7W9HKB2</accession>
<protein>
    <submittedName>
        <fullName evidence="3">3-oxoacyl-[acyl-carrier-protein] synthase II</fullName>
        <ecNumber evidence="3">2.3.1.179</ecNumber>
    </submittedName>
</protein>
<proteinExistence type="predicted"/>
<name>A0A7W9HKB2_9PSEU</name>
<dbReference type="InterPro" id="IPR016039">
    <property type="entry name" value="Thiolase-like"/>
</dbReference>
<dbReference type="PANTHER" id="PTHR11712:SF336">
    <property type="entry name" value="3-OXOACYL-[ACYL-CARRIER-PROTEIN] SYNTHASE, MITOCHONDRIAL"/>
    <property type="match status" value="1"/>
</dbReference>
<dbReference type="InterPro" id="IPR014030">
    <property type="entry name" value="Ketoacyl_synth_N"/>
</dbReference>
<organism evidence="3 4">
    <name type="scientific">Saccharothrix ecbatanensis</name>
    <dbReference type="NCBI Taxonomy" id="1105145"/>
    <lineage>
        <taxon>Bacteria</taxon>
        <taxon>Bacillati</taxon>
        <taxon>Actinomycetota</taxon>
        <taxon>Actinomycetes</taxon>
        <taxon>Pseudonocardiales</taxon>
        <taxon>Pseudonocardiaceae</taxon>
        <taxon>Saccharothrix</taxon>
    </lineage>
</organism>
<dbReference type="InterPro" id="IPR000794">
    <property type="entry name" value="Beta-ketoacyl_synthase"/>
</dbReference>
<dbReference type="AlphaFoldDB" id="A0A7W9HKB2"/>
<dbReference type="EC" id="2.3.1.179" evidence="3"/>
<evidence type="ECO:0000313" key="3">
    <source>
        <dbReference type="EMBL" id="MBB5803790.1"/>
    </source>
</evidence>
<evidence type="ECO:0000256" key="1">
    <source>
        <dbReference type="ARBA" id="ARBA00022679"/>
    </source>
</evidence>
<evidence type="ECO:0000313" key="4">
    <source>
        <dbReference type="Proteomes" id="UP000552097"/>
    </source>
</evidence>
<evidence type="ECO:0000259" key="2">
    <source>
        <dbReference type="Pfam" id="PF00109"/>
    </source>
</evidence>
<reference evidence="3 4" key="1">
    <citation type="submission" date="2020-08" db="EMBL/GenBank/DDBJ databases">
        <title>Sequencing the genomes of 1000 actinobacteria strains.</title>
        <authorList>
            <person name="Klenk H.-P."/>
        </authorList>
    </citation>
    <scope>NUCLEOTIDE SEQUENCE [LARGE SCALE GENOMIC DNA]</scope>
    <source>
        <strain evidence="3 4">DSM 45486</strain>
    </source>
</reference>